<evidence type="ECO:0000313" key="3">
    <source>
        <dbReference type="EMBL" id="SEB22482.1"/>
    </source>
</evidence>
<keyword evidence="4" id="KW-1185">Reference proteome</keyword>
<dbReference type="EMBL" id="FNRQ01000010">
    <property type="protein sequence ID" value="SEB22482.1"/>
    <property type="molecule type" value="Genomic_DNA"/>
</dbReference>
<organism evidence="3 4">
    <name type="scientific">Paraburkholderia sartisoli</name>
    <dbReference type="NCBI Taxonomy" id="83784"/>
    <lineage>
        <taxon>Bacteria</taxon>
        <taxon>Pseudomonadati</taxon>
        <taxon>Pseudomonadota</taxon>
        <taxon>Betaproteobacteria</taxon>
        <taxon>Burkholderiales</taxon>
        <taxon>Burkholderiaceae</taxon>
        <taxon>Paraburkholderia</taxon>
    </lineage>
</organism>
<dbReference type="STRING" id="83784.SAMN05192564_110122"/>
<dbReference type="GO" id="GO:0005886">
    <property type="term" value="C:plasma membrane"/>
    <property type="evidence" value="ECO:0007669"/>
    <property type="project" value="TreeGrafter"/>
</dbReference>
<keyword evidence="2" id="KW-1133">Transmembrane helix</keyword>
<feature type="transmembrane region" description="Helical" evidence="2">
    <location>
        <begin position="9"/>
        <end position="31"/>
    </location>
</feature>
<evidence type="ECO:0000256" key="1">
    <source>
        <dbReference type="SAM" id="MobiDB-lite"/>
    </source>
</evidence>
<dbReference type="PANTHER" id="PTHR30441:SF8">
    <property type="entry name" value="DUF748 DOMAIN-CONTAINING PROTEIN"/>
    <property type="match status" value="1"/>
</dbReference>
<dbReference type="GO" id="GO:0090313">
    <property type="term" value="P:regulation of protein targeting to membrane"/>
    <property type="evidence" value="ECO:0007669"/>
    <property type="project" value="TreeGrafter"/>
</dbReference>
<dbReference type="InterPro" id="IPR052894">
    <property type="entry name" value="AsmA-related"/>
</dbReference>
<dbReference type="RefSeq" id="WP_090537377.1">
    <property type="nucleotide sequence ID" value="NZ_FNRQ01000010.1"/>
</dbReference>
<feature type="compositionally biased region" description="Low complexity" evidence="1">
    <location>
        <begin position="130"/>
        <end position="148"/>
    </location>
</feature>
<keyword evidence="2" id="KW-0472">Membrane</keyword>
<dbReference type="Pfam" id="PF05359">
    <property type="entry name" value="DUF748"/>
    <property type="match status" value="1"/>
</dbReference>
<dbReference type="PANTHER" id="PTHR30441">
    <property type="entry name" value="DUF748 DOMAIN-CONTAINING PROTEIN"/>
    <property type="match status" value="1"/>
</dbReference>
<name>A0A1H4HN43_9BURK</name>
<accession>A0A1H4HN43</accession>
<keyword evidence="2" id="KW-0812">Transmembrane</keyword>
<evidence type="ECO:0008006" key="5">
    <source>
        <dbReference type="Google" id="ProtNLM"/>
    </source>
</evidence>
<sequence>MPMSKGSRVAVALTGVVAILVVVVVAGLLFIQHEVKERIAAALGPRGSADSIDVGFRTIRLTNVRLRAPDGWPAADALHADTVVLEPDVRDLIQRRIHMRNVVVSGFNMTVLRTKDGGVQLLPNLRQSLNNPENTGAGAAGATSEASPLPSEKLVDHIEFQHGTFVFYDLTVSNPAYRIAITDASATIDHIHVPDLDEPTTLAVNGSIKGPSHTGTVSFGGWIKIASKDSQTTTTLRGIDIGTLDPYLLRKAGAKAQVRDGTLDMKVDSTVRNYQLHAPGVVTIHHLQLADSDNPVDTFLSIPTQAAVAALKKRGDDITLHFVLEGNLRDPKFSLNESLLTKMRNGFAEALGVSVAGVAKGTGETVKGLGNALLNLLGKEPADASNPPRSSP</sequence>
<evidence type="ECO:0000256" key="2">
    <source>
        <dbReference type="SAM" id="Phobius"/>
    </source>
</evidence>
<reference evidence="4" key="1">
    <citation type="submission" date="2016-10" db="EMBL/GenBank/DDBJ databases">
        <authorList>
            <person name="Varghese N."/>
            <person name="Submissions S."/>
        </authorList>
    </citation>
    <scope>NUCLEOTIDE SEQUENCE [LARGE SCALE GENOMIC DNA]</scope>
    <source>
        <strain evidence="4">LMG 24000</strain>
    </source>
</reference>
<dbReference type="Proteomes" id="UP000198638">
    <property type="component" value="Unassembled WGS sequence"/>
</dbReference>
<dbReference type="AlphaFoldDB" id="A0A1H4HN43"/>
<feature type="region of interest" description="Disordered" evidence="1">
    <location>
        <begin position="126"/>
        <end position="148"/>
    </location>
</feature>
<gene>
    <name evidence="3" type="ORF">SAMN05192564_110122</name>
</gene>
<proteinExistence type="predicted"/>
<protein>
    <recommendedName>
        <fullName evidence="5">DUF748 domain-containing protein</fullName>
    </recommendedName>
</protein>
<dbReference type="OrthoDB" id="8560134at2"/>
<evidence type="ECO:0000313" key="4">
    <source>
        <dbReference type="Proteomes" id="UP000198638"/>
    </source>
</evidence>
<dbReference type="InterPro" id="IPR008023">
    <property type="entry name" value="DUF748"/>
</dbReference>